<dbReference type="Proteomes" id="UP000317835">
    <property type="component" value="Plasmid pElP_1"/>
</dbReference>
<proteinExistence type="predicted"/>
<dbReference type="RefSeq" id="WP_197447154.1">
    <property type="nucleotide sequence ID" value="NZ_CP036427.1"/>
</dbReference>
<accession>A0A518HEF3</accession>
<evidence type="ECO:0000313" key="2">
    <source>
        <dbReference type="Proteomes" id="UP000317835"/>
    </source>
</evidence>
<dbReference type="KEGG" id="tpla:ElP_71890"/>
<dbReference type="InterPro" id="IPR031796">
    <property type="entry name" value="DUF5076"/>
</dbReference>
<reference evidence="1 2" key="1">
    <citation type="submission" date="2019-02" db="EMBL/GenBank/DDBJ databases">
        <title>Deep-cultivation of Planctomycetes and their phenomic and genomic characterization uncovers novel biology.</title>
        <authorList>
            <person name="Wiegand S."/>
            <person name="Jogler M."/>
            <person name="Boedeker C."/>
            <person name="Pinto D."/>
            <person name="Vollmers J."/>
            <person name="Rivas-Marin E."/>
            <person name="Kohn T."/>
            <person name="Peeters S.H."/>
            <person name="Heuer A."/>
            <person name="Rast P."/>
            <person name="Oberbeckmann S."/>
            <person name="Bunk B."/>
            <person name="Jeske O."/>
            <person name="Meyerdierks A."/>
            <person name="Storesund J.E."/>
            <person name="Kallscheuer N."/>
            <person name="Luecker S."/>
            <person name="Lage O.M."/>
            <person name="Pohl T."/>
            <person name="Merkel B.J."/>
            <person name="Hornburger P."/>
            <person name="Mueller R.-W."/>
            <person name="Bruemmer F."/>
            <person name="Labrenz M."/>
            <person name="Spormann A.M."/>
            <person name="Op den Camp H."/>
            <person name="Overmann J."/>
            <person name="Amann R."/>
            <person name="Jetten M.S.M."/>
            <person name="Mascher T."/>
            <person name="Medema M.H."/>
            <person name="Devos D.P."/>
            <person name="Kaster A.-K."/>
            <person name="Ovreas L."/>
            <person name="Rohde M."/>
            <person name="Galperin M.Y."/>
            <person name="Jogler C."/>
        </authorList>
    </citation>
    <scope>NUCLEOTIDE SEQUENCE [LARGE SCALE GENOMIC DNA]</scope>
    <source>
        <strain evidence="1 2">ElP</strain>
        <plasmid evidence="2">pelp_1</plasmid>
    </source>
</reference>
<dbReference type="AlphaFoldDB" id="A0A518HEF3"/>
<organism evidence="1 2">
    <name type="scientific">Tautonia plasticadhaerens</name>
    <dbReference type="NCBI Taxonomy" id="2527974"/>
    <lineage>
        <taxon>Bacteria</taxon>
        <taxon>Pseudomonadati</taxon>
        <taxon>Planctomycetota</taxon>
        <taxon>Planctomycetia</taxon>
        <taxon>Isosphaerales</taxon>
        <taxon>Isosphaeraceae</taxon>
        <taxon>Tautonia</taxon>
    </lineage>
</organism>
<dbReference type="Pfam" id="PF16826">
    <property type="entry name" value="DUF5076"/>
    <property type="match status" value="2"/>
</dbReference>
<protein>
    <submittedName>
        <fullName evidence="1">Uncharacterized protein</fullName>
    </submittedName>
</protein>
<name>A0A518HEF3_9BACT</name>
<evidence type="ECO:0000313" key="1">
    <source>
        <dbReference type="EMBL" id="QDV39225.1"/>
    </source>
</evidence>
<sequence length="334" mass="36389">MMSSHRHDTHLTIPASALRDRSSVEMLRVWFNEDGPHCSVRAGVWEEHFGVNEPTGWATLIADHLRELANGIAPGDPGLSIVAVGRALIPDLDSEIADASAYPRIVAPPPSGVAGKRKPPLELPIPPAVRRDHDAFEMIRVWVSVGDRHGSAKLGGFRSIPLLARIFSKVTRQIAEALHSSRGRDVGDTLRTMRSVILSELGVSEVQQPTPTRREADGSSAPIVHLGDTPMACTPLKALIEAIRSNEPQSHHSSVWFYRAWAEAIASGIAVEDGPDEELSVTWLDGELHIALPVLTRYLRSQEVSAGDRSAWESREDLLVVLSNLGSMAEHNLA</sequence>
<dbReference type="Gene3D" id="3.30.2370.10">
    <property type="entry name" value="putative pyruvate dehydrogenase"/>
    <property type="match status" value="1"/>
</dbReference>
<geneLocation type="plasmid" evidence="2">
    <name>pelp_1</name>
</geneLocation>
<keyword evidence="2" id="KW-1185">Reference proteome</keyword>
<gene>
    <name evidence="1" type="ORF">ElP_71890</name>
</gene>
<keyword evidence="1" id="KW-0614">Plasmid</keyword>
<dbReference type="EMBL" id="CP036427">
    <property type="protein sequence ID" value="QDV39225.1"/>
    <property type="molecule type" value="Genomic_DNA"/>
</dbReference>